<reference evidence="2 3" key="1">
    <citation type="submission" date="2024-02" db="EMBL/GenBank/DDBJ databases">
        <authorList>
            <person name="Chen Y."/>
            <person name="Shah S."/>
            <person name="Dougan E. K."/>
            <person name="Thang M."/>
            <person name="Chan C."/>
        </authorList>
    </citation>
    <scope>NUCLEOTIDE SEQUENCE [LARGE SCALE GENOMIC DNA]</scope>
</reference>
<proteinExistence type="predicted"/>
<gene>
    <name evidence="2" type="ORF">SCF082_LOCUS39097</name>
</gene>
<evidence type="ECO:0000313" key="2">
    <source>
        <dbReference type="EMBL" id="CAK9082230.1"/>
    </source>
</evidence>
<evidence type="ECO:0000313" key="3">
    <source>
        <dbReference type="Proteomes" id="UP001642464"/>
    </source>
</evidence>
<comment type="caution">
    <text evidence="2">The sequence shown here is derived from an EMBL/GenBank/DDBJ whole genome shotgun (WGS) entry which is preliminary data.</text>
</comment>
<dbReference type="Proteomes" id="UP001642464">
    <property type="component" value="Unassembled WGS sequence"/>
</dbReference>
<keyword evidence="1" id="KW-0732">Signal</keyword>
<accession>A0ABP0Q1U1</accession>
<dbReference type="EMBL" id="CAXAMM010038934">
    <property type="protein sequence ID" value="CAK9082230.1"/>
    <property type="molecule type" value="Genomic_DNA"/>
</dbReference>
<protein>
    <submittedName>
        <fullName evidence="2">Uncharacterized protein</fullName>
    </submittedName>
</protein>
<sequence>MAKRGFKLLALVLPILLGRSCIALIAIPRVTQNKHKCPSTTRKASLEAGEWAQKIDPFSGWDIAEGTWAGTLGCKQEPSLDFQTEIFGGSRRFPKHAKRLAKILVRNAKKSEKARNIFLPNISLPLIPVNGTQFQHLVSNVLSDVTLTGVTSIHAEPGAGKSVAVSLSMLGWAADNPHSITVLIRESLENLRYFFRVGEN</sequence>
<feature type="chain" id="PRO_5046339711" evidence="1">
    <location>
        <begin position="24"/>
        <end position="200"/>
    </location>
</feature>
<feature type="signal peptide" evidence="1">
    <location>
        <begin position="1"/>
        <end position="23"/>
    </location>
</feature>
<evidence type="ECO:0000256" key="1">
    <source>
        <dbReference type="SAM" id="SignalP"/>
    </source>
</evidence>
<organism evidence="2 3">
    <name type="scientific">Durusdinium trenchii</name>
    <dbReference type="NCBI Taxonomy" id="1381693"/>
    <lineage>
        <taxon>Eukaryota</taxon>
        <taxon>Sar</taxon>
        <taxon>Alveolata</taxon>
        <taxon>Dinophyceae</taxon>
        <taxon>Suessiales</taxon>
        <taxon>Symbiodiniaceae</taxon>
        <taxon>Durusdinium</taxon>
    </lineage>
</organism>
<keyword evidence="3" id="KW-1185">Reference proteome</keyword>
<name>A0ABP0Q1U1_9DINO</name>